<evidence type="ECO:0000256" key="2">
    <source>
        <dbReference type="ARBA" id="ARBA00010835"/>
    </source>
</evidence>
<dbReference type="GO" id="GO:0005737">
    <property type="term" value="C:cytoplasm"/>
    <property type="evidence" value="ECO:0007669"/>
    <property type="project" value="UniProtKB-ARBA"/>
</dbReference>
<dbReference type="Gene3D" id="3.30.160.20">
    <property type="match status" value="1"/>
</dbReference>
<name>A0A1G2M487_9BACT</name>
<dbReference type="PANTHER" id="PTHR43804:SF7">
    <property type="entry name" value="LD18447P"/>
    <property type="match status" value="1"/>
</dbReference>
<dbReference type="Proteomes" id="UP000178873">
    <property type="component" value="Unassembled WGS sequence"/>
</dbReference>
<dbReference type="InterPro" id="IPR050057">
    <property type="entry name" value="Prokaryotic/Mito_RF"/>
</dbReference>
<dbReference type="Gene3D" id="3.30.70.1660">
    <property type="match status" value="2"/>
</dbReference>
<dbReference type="Pfam" id="PF00472">
    <property type="entry name" value="RF-1"/>
    <property type="match status" value="1"/>
</dbReference>
<evidence type="ECO:0000256" key="3">
    <source>
        <dbReference type="ARBA" id="ARBA00022481"/>
    </source>
</evidence>
<keyword evidence="5" id="KW-0175">Coiled coil</keyword>
<dbReference type="PROSITE" id="PS00745">
    <property type="entry name" value="RF_PROK_I"/>
    <property type="match status" value="1"/>
</dbReference>
<comment type="caution">
    <text evidence="7">The sequence shown here is derived from an EMBL/GenBank/DDBJ whole genome shotgun (WGS) entry which is preliminary data.</text>
</comment>
<evidence type="ECO:0000259" key="6">
    <source>
        <dbReference type="PROSITE" id="PS00745"/>
    </source>
</evidence>
<dbReference type="STRING" id="1802301.A2664_00425"/>
<dbReference type="AlphaFoldDB" id="A0A1G2M487"/>
<keyword evidence="3" id="KW-0488">Methylation</keyword>
<evidence type="ECO:0000256" key="1">
    <source>
        <dbReference type="ARBA" id="ARBA00002986"/>
    </source>
</evidence>
<dbReference type="InterPro" id="IPR000352">
    <property type="entry name" value="Pep_chain_release_fac_I"/>
</dbReference>
<evidence type="ECO:0000313" key="8">
    <source>
        <dbReference type="Proteomes" id="UP000178873"/>
    </source>
</evidence>
<dbReference type="EMBL" id="MHRF01000003">
    <property type="protein sequence ID" value="OHA18678.1"/>
    <property type="molecule type" value="Genomic_DNA"/>
</dbReference>
<proteinExistence type="inferred from homology"/>
<gene>
    <name evidence="7" type="ORF">A2664_00425</name>
</gene>
<dbReference type="Pfam" id="PF03462">
    <property type="entry name" value="PCRF"/>
    <property type="match status" value="1"/>
</dbReference>
<feature type="domain" description="Prokaryotic-type class I peptide chain release factors" evidence="6">
    <location>
        <begin position="196"/>
        <end position="212"/>
    </location>
</feature>
<dbReference type="InterPro" id="IPR005139">
    <property type="entry name" value="PCRF"/>
</dbReference>
<sequence>MQEINLTPYKENRKTLFLAQEYERLFSQYKETQAMAKDPSMGELATLELAELSKQLAEVKKQMDEIVASEKQEEEFPNNLILEVRAGAGGEEAALFAAQLALLYQRYAEMQGWTMQMVDESRTDIGGYKEVVFEIHGRDSYRRLRFETGVHRIQRVPETEKSGRIHTSTASVAILPLRKLKKFEINPADLEIEFSRAGGKGGQNVNKVETAVRLTHKPSGLTVRSTSERSQNANREHAFEILQAKLQVIKEEEDAKKFSSERKSQIGTADRSEKIRTYNWLQDRVTDHRIKESWHNIEHIFAGNIDPILDAVEKAGNSPKAPESAPVA</sequence>
<comment type="similarity">
    <text evidence="2">Belongs to the prokaryotic/mitochondrial release factor family.</text>
</comment>
<organism evidence="7 8">
    <name type="scientific">Candidatus Taylorbacteria bacterium RIFCSPHIGHO2_01_FULL_46_22b</name>
    <dbReference type="NCBI Taxonomy" id="1802301"/>
    <lineage>
        <taxon>Bacteria</taxon>
        <taxon>Candidatus Tayloriibacteriota</taxon>
    </lineage>
</organism>
<evidence type="ECO:0000313" key="7">
    <source>
        <dbReference type="EMBL" id="OHA18678.1"/>
    </source>
</evidence>
<dbReference type="SUPFAM" id="SSF75620">
    <property type="entry name" value="Release factor"/>
    <property type="match status" value="1"/>
</dbReference>
<keyword evidence="4" id="KW-0648">Protein biosynthesis</keyword>
<dbReference type="SMART" id="SM00937">
    <property type="entry name" value="PCRF"/>
    <property type="match status" value="1"/>
</dbReference>
<feature type="coiled-coil region" evidence="5">
    <location>
        <begin position="42"/>
        <end position="69"/>
    </location>
</feature>
<dbReference type="FunFam" id="3.30.70.1660:FF:000002">
    <property type="entry name" value="Peptide chain release factor 1"/>
    <property type="match status" value="1"/>
</dbReference>
<dbReference type="GO" id="GO:0003747">
    <property type="term" value="F:translation release factor activity"/>
    <property type="evidence" value="ECO:0007669"/>
    <property type="project" value="InterPro"/>
</dbReference>
<evidence type="ECO:0000256" key="5">
    <source>
        <dbReference type="SAM" id="Coils"/>
    </source>
</evidence>
<dbReference type="Gene3D" id="6.10.140.1950">
    <property type="match status" value="1"/>
</dbReference>
<protein>
    <submittedName>
        <fullName evidence="7">Peptide chain release factor 1</fullName>
    </submittedName>
</protein>
<reference evidence="7 8" key="1">
    <citation type="journal article" date="2016" name="Nat. Commun.">
        <title>Thousands of microbial genomes shed light on interconnected biogeochemical processes in an aquifer system.</title>
        <authorList>
            <person name="Anantharaman K."/>
            <person name="Brown C.T."/>
            <person name="Hug L.A."/>
            <person name="Sharon I."/>
            <person name="Castelle C.J."/>
            <person name="Probst A.J."/>
            <person name="Thomas B.C."/>
            <person name="Singh A."/>
            <person name="Wilkins M.J."/>
            <person name="Karaoz U."/>
            <person name="Brodie E.L."/>
            <person name="Williams K.H."/>
            <person name="Hubbard S.S."/>
            <person name="Banfield J.F."/>
        </authorList>
    </citation>
    <scope>NUCLEOTIDE SEQUENCE [LARGE SCALE GENOMIC DNA]</scope>
</reference>
<evidence type="ECO:0000256" key="4">
    <source>
        <dbReference type="ARBA" id="ARBA00022917"/>
    </source>
</evidence>
<accession>A0A1G2M487</accession>
<comment type="function">
    <text evidence="1">Peptide chain release factor 1 directs the termination of translation in response to the peptide chain termination codons UAG and UAA.</text>
</comment>
<dbReference type="InterPro" id="IPR045853">
    <property type="entry name" value="Pep_chain_release_fac_I_sf"/>
</dbReference>
<dbReference type="PANTHER" id="PTHR43804">
    <property type="entry name" value="LD18447P"/>
    <property type="match status" value="1"/>
</dbReference>